<evidence type="ECO:0000313" key="3">
    <source>
        <dbReference type="Proteomes" id="UP000587211"/>
    </source>
</evidence>
<proteinExistence type="predicted"/>
<reference evidence="2 3" key="1">
    <citation type="submission" date="2020-07" db="EMBL/GenBank/DDBJ databases">
        <title>Sequencing the genomes of 1000 actinobacteria strains.</title>
        <authorList>
            <person name="Klenk H.-P."/>
        </authorList>
    </citation>
    <scope>NUCLEOTIDE SEQUENCE [LARGE SCALE GENOMIC DNA]</scope>
    <source>
        <strain evidence="2 3">DSM 19087</strain>
    </source>
</reference>
<sequence>MTEPIARPVSQLRAGDLIAPDDEGTVYVVCAVSQPVGTSRRAELVDARTGEAGRCVRLQLHDAVLTVPGRAQWVVVAGGEASESLLVGADFHAGDERHHLTTWDVEIDLLGRPGWEQLRRGPRLEAARAA</sequence>
<name>A0A8I0FUA9_9ACTN</name>
<dbReference type="EMBL" id="JACBZN010000001">
    <property type="protein sequence ID" value="NYI37171.1"/>
    <property type="molecule type" value="Genomic_DNA"/>
</dbReference>
<accession>A0A8I0FUA9</accession>
<protein>
    <submittedName>
        <fullName evidence="1">Uncharacterized protein</fullName>
    </submittedName>
</protein>
<dbReference type="Proteomes" id="UP000659061">
    <property type="component" value="Unassembled WGS sequence"/>
</dbReference>
<gene>
    <name evidence="2" type="ORF">BJ975_000546</name>
    <name evidence="1" type="ORF">IDH50_01625</name>
</gene>
<evidence type="ECO:0000313" key="4">
    <source>
        <dbReference type="Proteomes" id="UP000659061"/>
    </source>
</evidence>
<dbReference type="Proteomes" id="UP000587211">
    <property type="component" value="Unassembled WGS sequence"/>
</dbReference>
<evidence type="ECO:0000313" key="1">
    <source>
        <dbReference type="EMBL" id="MBD1268921.1"/>
    </source>
</evidence>
<dbReference type="AlphaFoldDB" id="A0A8I0FUA9"/>
<evidence type="ECO:0000313" key="2">
    <source>
        <dbReference type="EMBL" id="NYI37171.1"/>
    </source>
</evidence>
<reference evidence="1" key="2">
    <citation type="submission" date="2020-09" db="EMBL/GenBank/DDBJ databases">
        <title>Novel species in genus Aeromicrobium.</title>
        <authorList>
            <person name="Zhang G."/>
        </authorList>
    </citation>
    <scope>NUCLEOTIDE SEQUENCE</scope>
    <source>
        <strain evidence="1">SSW1-57</strain>
    </source>
</reference>
<keyword evidence="3" id="KW-1185">Reference proteome</keyword>
<dbReference type="EMBL" id="JACWMT010000001">
    <property type="protein sequence ID" value="MBD1268921.1"/>
    <property type="molecule type" value="Genomic_DNA"/>
</dbReference>
<comment type="caution">
    <text evidence="1">The sequence shown here is derived from an EMBL/GenBank/DDBJ whole genome shotgun (WGS) entry which is preliminary data.</text>
</comment>
<organism evidence="1 4">
    <name type="scientific">Aeromicrobium tamlense</name>
    <dbReference type="NCBI Taxonomy" id="375541"/>
    <lineage>
        <taxon>Bacteria</taxon>
        <taxon>Bacillati</taxon>
        <taxon>Actinomycetota</taxon>
        <taxon>Actinomycetes</taxon>
        <taxon>Propionibacteriales</taxon>
        <taxon>Nocardioidaceae</taxon>
        <taxon>Aeromicrobium</taxon>
    </lineage>
</organism>
<dbReference type="RefSeq" id="WP_179423426.1">
    <property type="nucleotide sequence ID" value="NZ_BAAAMP010000002.1"/>
</dbReference>